<keyword evidence="3" id="KW-0597">Phosphoprotein</keyword>
<dbReference type="PANTHER" id="PTHR41523">
    <property type="entry name" value="TWO-COMPONENT SYSTEM SENSOR PROTEIN"/>
    <property type="match status" value="1"/>
</dbReference>
<evidence type="ECO:0000313" key="10">
    <source>
        <dbReference type="EMBL" id="QHS62881.1"/>
    </source>
</evidence>
<keyword evidence="4" id="KW-0808">Transferase</keyword>
<feature type="domain" description="Histidine kinase" evidence="9">
    <location>
        <begin position="548"/>
        <end position="740"/>
    </location>
</feature>
<evidence type="ECO:0000313" key="11">
    <source>
        <dbReference type="Proteomes" id="UP000476411"/>
    </source>
</evidence>
<evidence type="ECO:0000256" key="1">
    <source>
        <dbReference type="ARBA" id="ARBA00000085"/>
    </source>
</evidence>
<evidence type="ECO:0000256" key="6">
    <source>
        <dbReference type="ARBA" id="ARBA00022777"/>
    </source>
</evidence>
<evidence type="ECO:0000256" key="2">
    <source>
        <dbReference type="ARBA" id="ARBA00012438"/>
    </source>
</evidence>
<dbReference type="SUPFAM" id="SSF48452">
    <property type="entry name" value="TPR-like"/>
    <property type="match status" value="1"/>
</dbReference>
<dbReference type="Pfam" id="PF07568">
    <property type="entry name" value="HisKA_2"/>
    <property type="match status" value="1"/>
</dbReference>
<keyword evidence="7" id="KW-0067">ATP-binding</keyword>
<evidence type="ECO:0000256" key="7">
    <source>
        <dbReference type="ARBA" id="ARBA00022840"/>
    </source>
</evidence>
<keyword evidence="6" id="KW-0418">Kinase</keyword>
<comment type="catalytic activity">
    <reaction evidence="1">
        <text>ATP + protein L-histidine = ADP + protein N-phospho-L-histidine.</text>
        <dbReference type="EC" id="2.7.13.3"/>
    </reaction>
</comment>
<dbReference type="Gene3D" id="3.30.450.20">
    <property type="entry name" value="PAS domain"/>
    <property type="match status" value="1"/>
</dbReference>
<evidence type="ECO:0000256" key="3">
    <source>
        <dbReference type="ARBA" id="ARBA00022553"/>
    </source>
</evidence>
<dbReference type="Pfam" id="PF02518">
    <property type="entry name" value="HATPase_c"/>
    <property type="match status" value="1"/>
</dbReference>
<reference evidence="10 11" key="1">
    <citation type="submission" date="2020-01" db="EMBL/GenBank/DDBJ databases">
        <title>Complete genome sequence of Chitinophaga sp. H33E-04 isolated from quinoa roots.</title>
        <authorList>
            <person name="Weon H.-Y."/>
            <person name="Lee S.A."/>
        </authorList>
    </citation>
    <scope>NUCLEOTIDE SEQUENCE [LARGE SCALE GENOMIC DNA]</scope>
    <source>
        <strain evidence="10 11">H33E-04</strain>
    </source>
</reference>
<dbReference type="PANTHER" id="PTHR41523:SF8">
    <property type="entry name" value="ETHYLENE RESPONSE SENSOR PROTEIN"/>
    <property type="match status" value="1"/>
</dbReference>
<dbReference type="PROSITE" id="PS50109">
    <property type="entry name" value="HIS_KIN"/>
    <property type="match status" value="1"/>
</dbReference>
<feature type="repeat" description="TPR" evidence="8">
    <location>
        <begin position="181"/>
        <end position="214"/>
    </location>
</feature>
<dbReference type="Pfam" id="PF13181">
    <property type="entry name" value="TPR_8"/>
    <property type="match status" value="3"/>
</dbReference>
<dbReference type="InterPro" id="IPR011990">
    <property type="entry name" value="TPR-like_helical_dom_sf"/>
</dbReference>
<evidence type="ECO:0000259" key="9">
    <source>
        <dbReference type="PROSITE" id="PS50109"/>
    </source>
</evidence>
<accession>A0A6B9ZMM7</accession>
<dbReference type="KEGG" id="chih:GWR21_25850"/>
<protein>
    <recommendedName>
        <fullName evidence="2">histidine kinase</fullName>
        <ecNumber evidence="2">2.7.13.3</ecNumber>
    </recommendedName>
</protein>
<organism evidence="10 11">
    <name type="scientific">Chitinophaga agri</name>
    <dbReference type="NCBI Taxonomy" id="2703787"/>
    <lineage>
        <taxon>Bacteria</taxon>
        <taxon>Pseudomonadati</taxon>
        <taxon>Bacteroidota</taxon>
        <taxon>Chitinophagia</taxon>
        <taxon>Chitinophagales</taxon>
        <taxon>Chitinophagaceae</taxon>
        <taxon>Chitinophaga</taxon>
    </lineage>
</organism>
<dbReference type="SMART" id="SM00028">
    <property type="entry name" value="TPR"/>
    <property type="match status" value="3"/>
</dbReference>
<name>A0A6B9ZMM7_9BACT</name>
<evidence type="ECO:0000256" key="8">
    <source>
        <dbReference type="PROSITE-ProRule" id="PRU00339"/>
    </source>
</evidence>
<gene>
    <name evidence="10" type="ORF">GWR21_25850</name>
</gene>
<dbReference type="SUPFAM" id="SSF55874">
    <property type="entry name" value="ATPase domain of HSP90 chaperone/DNA topoisomerase II/histidine kinase"/>
    <property type="match status" value="1"/>
</dbReference>
<dbReference type="Gene3D" id="3.30.565.10">
    <property type="entry name" value="Histidine kinase-like ATPase, C-terminal domain"/>
    <property type="match status" value="1"/>
</dbReference>
<evidence type="ECO:0000256" key="4">
    <source>
        <dbReference type="ARBA" id="ARBA00022679"/>
    </source>
</evidence>
<keyword evidence="11" id="KW-1185">Reference proteome</keyword>
<dbReference type="SMART" id="SM00387">
    <property type="entry name" value="HATPase_c"/>
    <property type="match status" value="1"/>
</dbReference>
<dbReference type="InterPro" id="IPR005467">
    <property type="entry name" value="His_kinase_dom"/>
</dbReference>
<proteinExistence type="predicted"/>
<dbReference type="InterPro" id="IPR036890">
    <property type="entry name" value="HATPase_C_sf"/>
</dbReference>
<dbReference type="RefSeq" id="WP_162334605.1">
    <property type="nucleotide sequence ID" value="NZ_CP048113.1"/>
</dbReference>
<dbReference type="EMBL" id="CP048113">
    <property type="protein sequence ID" value="QHS62881.1"/>
    <property type="molecule type" value="Genomic_DNA"/>
</dbReference>
<dbReference type="Gene3D" id="1.25.40.10">
    <property type="entry name" value="Tetratricopeptide repeat domain"/>
    <property type="match status" value="2"/>
</dbReference>
<evidence type="ECO:0000256" key="5">
    <source>
        <dbReference type="ARBA" id="ARBA00022741"/>
    </source>
</evidence>
<keyword evidence="5" id="KW-0547">Nucleotide-binding</keyword>
<dbReference type="InterPro" id="IPR011495">
    <property type="entry name" value="Sig_transdc_His_kin_sub2_dim/P"/>
</dbReference>
<dbReference type="InterPro" id="IPR003594">
    <property type="entry name" value="HATPase_dom"/>
</dbReference>
<keyword evidence="8" id="KW-0802">TPR repeat</keyword>
<dbReference type="GO" id="GO:0005524">
    <property type="term" value="F:ATP binding"/>
    <property type="evidence" value="ECO:0007669"/>
    <property type="project" value="UniProtKB-KW"/>
</dbReference>
<dbReference type="PROSITE" id="PS50005">
    <property type="entry name" value="TPR"/>
    <property type="match status" value="1"/>
</dbReference>
<sequence length="746" mass="84846">MLNVISKKTIIAGVAMILLMTPFVGHGQFYPMPAPANANSEMLLLRKLSSQSADTARIGLLLTLANLYASRPIRRPGDLAASIQYAEQAALISSRELCQDQHNEALLLKGYALILSDRYEEAAQLLPLLNNLTKIRLQLTLSYKYLERAEGNEVLNREKATAFLHEAAALIQQTGYLQYNIYVKLTEGNLLLSAGQYDEAEKVFREAINIQRTNGNKKLQYVFLSLSTLYWIKGEYDQSLSYALQSMDYIKTTGDSAAAGDAYFCLARIFRNTGQLEKSVENFRQAFEHYKIYRGYQGSLIACIQGMGHVMIGQRQYKEALRFFLTEYKKYPPQNYLERKTMTGDIGDCYLKLKDYTRAEQYFLKEFNAAKQVNALNEEAYHRIAFFYVESARFSKALPYLDSAIKQLGGTTPVQTRSHLYYMHYLSDSGIGNYKSAMHYLNANRQCDLTIYQQTKVKEIQSLTVQYETDKKNQQIDLLKKSDQIHQARQQKAELIRNISILAVLLLMVSTYIYYTQFRNKVKLAGIINQKNKQLKILLSEKEWLLKEVHHRVKNNLHTVISLLDLQAEFLKDDALKAIENSQHRIYAMSLIHQKLYDAENPNIIDLSSYIPELVSYLRSSFDMDTSVSYQLHIAPLVVDISVAIPLGLIINEAVSNSNKYAFPPESTHNIISISVSQTDEDIQVNIADNGIGMTVNKDASRADSLGLKLIQGLCRDLNAAYDIKSDNGVHISIRFPLHAPVIEDY</sequence>
<dbReference type="GO" id="GO:0004673">
    <property type="term" value="F:protein histidine kinase activity"/>
    <property type="evidence" value="ECO:0007669"/>
    <property type="project" value="UniProtKB-EC"/>
</dbReference>
<dbReference type="InterPro" id="IPR019734">
    <property type="entry name" value="TPR_rpt"/>
</dbReference>
<dbReference type="EC" id="2.7.13.3" evidence="2"/>
<dbReference type="AlphaFoldDB" id="A0A6B9ZMM7"/>
<dbReference type="Proteomes" id="UP000476411">
    <property type="component" value="Chromosome"/>
</dbReference>